<accession>A0A0S4X1T6</accession>
<feature type="domain" description="ParB-like N-terminal" evidence="2">
    <location>
        <begin position="11"/>
        <end position="102"/>
    </location>
</feature>
<dbReference type="SUPFAM" id="SSF110849">
    <property type="entry name" value="ParB/Sulfiredoxin"/>
    <property type="match status" value="1"/>
</dbReference>
<dbReference type="SUPFAM" id="SSF109709">
    <property type="entry name" value="KorB DNA-binding domain-like"/>
    <property type="match status" value="1"/>
</dbReference>
<dbReference type="GO" id="GO:0007059">
    <property type="term" value="P:chromosome segregation"/>
    <property type="evidence" value="ECO:0007669"/>
    <property type="project" value="TreeGrafter"/>
</dbReference>
<dbReference type="PATRIC" id="fig|305.118.peg.2850"/>
<dbReference type="InterPro" id="IPR004437">
    <property type="entry name" value="ParB/RepB/Spo0J"/>
</dbReference>
<reference evidence="4" key="2">
    <citation type="submission" date="2021-10" db="EMBL/GenBank/DDBJ databases">
        <title>Complete genome sequences of five Ralstonia solancearum strains isolated from sunflower.</title>
        <authorList>
            <person name="She X."/>
            <person name="He Z."/>
        </authorList>
    </citation>
    <scope>NUCLEOTIDE SEQUENCE</scope>
    <source>
        <strain evidence="4">RS638</strain>
    </source>
</reference>
<proteinExistence type="inferred from homology"/>
<dbReference type="AlphaFoldDB" id="A0A0S4X1T6"/>
<evidence type="ECO:0000259" key="2">
    <source>
        <dbReference type="SMART" id="SM00470"/>
    </source>
</evidence>
<dbReference type="GO" id="GO:0005694">
    <property type="term" value="C:chromosome"/>
    <property type="evidence" value="ECO:0007669"/>
    <property type="project" value="TreeGrafter"/>
</dbReference>
<dbReference type="CDD" id="cd16411">
    <property type="entry name" value="ParB_N_like"/>
    <property type="match status" value="1"/>
</dbReference>
<dbReference type="PANTHER" id="PTHR33375">
    <property type="entry name" value="CHROMOSOME-PARTITIONING PROTEIN PARB-RELATED"/>
    <property type="match status" value="1"/>
</dbReference>
<dbReference type="Pfam" id="PF07506">
    <property type="entry name" value="RepB"/>
    <property type="match status" value="1"/>
</dbReference>
<dbReference type="Pfam" id="PF02195">
    <property type="entry name" value="ParB_N"/>
    <property type="match status" value="1"/>
</dbReference>
<dbReference type="SMART" id="SM00470">
    <property type="entry name" value="ParB"/>
    <property type="match status" value="1"/>
</dbReference>
<dbReference type="Gene3D" id="3.90.1530.30">
    <property type="match status" value="1"/>
</dbReference>
<dbReference type="InterPro" id="IPR036086">
    <property type="entry name" value="ParB/Sulfiredoxin_sf"/>
</dbReference>
<sequence>MTRQHPISELRVIPVDAIEVLNPRDRNTQRFEDIVRNIQTIGLKKPITVTPRPGRDGEEHYLLICGEGRLKAFKMLGEKDIPAMVVQASDEDAFVMSLAENIARRKCSPLELLAGIGRLQEQGYDKKAIAEKTGLSLEYVNGILHLLNSGEERLLVAVESGRVPLTAALAIAGAGNDDKAVQAALQEAYETGQLRGNQLLQARRVIERRQSLGRSVARNAPRKAPDVTTSSLVRNYQKEVERQKLLVRKAESAQQRLLFIVEALRELLSDENFATLMRAERLDTLPKYLADRVWTGGHSS</sequence>
<evidence type="ECO:0000256" key="1">
    <source>
        <dbReference type="ARBA" id="ARBA00006295"/>
    </source>
</evidence>
<dbReference type="EMBL" id="LN899820">
    <property type="protein sequence ID" value="CUV57880.1"/>
    <property type="molecule type" value="Genomic_DNA"/>
</dbReference>
<dbReference type="EMBL" id="CP085043">
    <property type="protein sequence ID" value="UZF15214.1"/>
    <property type="molecule type" value="Genomic_DNA"/>
</dbReference>
<dbReference type="Gene3D" id="1.10.10.2830">
    <property type="match status" value="1"/>
</dbReference>
<evidence type="ECO:0000313" key="4">
    <source>
        <dbReference type="EMBL" id="UZF15214.1"/>
    </source>
</evidence>
<protein>
    <submittedName>
        <fullName evidence="3">ParB-like partition protein</fullName>
    </submittedName>
    <submittedName>
        <fullName evidence="4">ParB/RepB/Spo0J family partition protein</fullName>
    </submittedName>
</protein>
<gene>
    <name evidence="4" type="ORF">LH706_01715</name>
    <name evidence="3" type="ORF">RUN215_v1_1560009</name>
</gene>
<reference evidence="3" key="1">
    <citation type="submission" date="2015-10" db="EMBL/GenBank/DDBJ databases">
        <authorList>
            <person name="Gilbert D.G."/>
        </authorList>
    </citation>
    <scope>NUCLEOTIDE SEQUENCE</scope>
    <source>
        <strain evidence="3">Phyl III-seqv23</strain>
    </source>
</reference>
<dbReference type="NCBIfam" id="TIGR00180">
    <property type="entry name" value="parB_part"/>
    <property type="match status" value="1"/>
</dbReference>
<dbReference type="InterPro" id="IPR011111">
    <property type="entry name" value="Plasmid_RepB"/>
</dbReference>
<dbReference type="InterPro" id="IPR050336">
    <property type="entry name" value="Chromosome_partition/occlusion"/>
</dbReference>
<dbReference type="PANTHER" id="PTHR33375:SF1">
    <property type="entry name" value="CHROMOSOME-PARTITIONING PROTEIN PARB-RELATED"/>
    <property type="match status" value="1"/>
</dbReference>
<comment type="similarity">
    <text evidence="1">Belongs to the ParB family.</text>
</comment>
<evidence type="ECO:0000313" key="3">
    <source>
        <dbReference type="EMBL" id="CUV57880.1"/>
    </source>
</evidence>
<name>A0A0S4X1T6_RALSL</name>
<dbReference type="GO" id="GO:0003677">
    <property type="term" value="F:DNA binding"/>
    <property type="evidence" value="ECO:0007669"/>
    <property type="project" value="InterPro"/>
</dbReference>
<dbReference type="InterPro" id="IPR003115">
    <property type="entry name" value="ParB_N"/>
</dbReference>
<organism evidence="3">
    <name type="scientific">Ralstonia solanacearum</name>
    <name type="common">Pseudomonas solanacearum</name>
    <dbReference type="NCBI Taxonomy" id="305"/>
    <lineage>
        <taxon>Bacteria</taxon>
        <taxon>Pseudomonadati</taxon>
        <taxon>Pseudomonadota</taxon>
        <taxon>Betaproteobacteria</taxon>
        <taxon>Burkholderiales</taxon>
        <taxon>Burkholderiaceae</taxon>
        <taxon>Ralstonia</taxon>
        <taxon>Ralstonia solanacearum species complex</taxon>
    </lineage>
</organism>